<evidence type="ECO:0000256" key="4">
    <source>
        <dbReference type="ARBA" id="ARBA00023015"/>
    </source>
</evidence>
<name>A0A9N9VBB9_9HYPO</name>
<keyword evidence="11" id="KW-1185">Reference proteome</keyword>
<dbReference type="Pfam" id="PF04082">
    <property type="entry name" value="Fungal_trans"/>
    <property type="match status" value="1"/>
</dbReference>
<dbReference type="GO" id="GO:0008270">
    <property type="term" value="F:zinc ion binding"/>
    <property type="evidence" value="ECO:0007669"/>
    <property type="project" value="InterPro"/>
</dbReference>
<protein>
    <recommendedName>
        <fullName evidence="9">Zn(2)-C6 fungal-type domain-containing protein</fullName>
    </recommendedName>
</protein>
<dbReference type="InterPro" id="IPR001138">
    <property type="entry name" value="Zn2Cys6_DnaBD"/>
</dbReference>
<dbReference type="InterPro" id="IPR036864">
    <property type="entry name" value="Zn2-C6_fun-type_DNA-bd_sf"/>
</dbReference>
<dbReference type="AlphaFoldDB" id="A0A9N9VBB9"/>
<evidence type="ECO:0000256" key="1">
    <source>
        <dbReference type="ARBA" id="ARBA00004123"/>
    </source>
</evidence>
<comment type="caution">
    <text evidence="10">The sequence shown here is derived from an EMBL/GenBank/DDBJ whole genome shotgun (WGS) entry which is preliminary data.</text>
</comment>
<dbReference type="SMART" id="SM00066">
    <property type="entry name" value="GAL4"/>
    <property type="match status" value="1"/>
</dbReference>
<feature type="region of interest" description="Disordered" evidence="8">
    <location>
        <begin position="90"/>
        <end position="133"/>
    </location>
</feature>
<dbReference type="SUPFAM" id="SSF57701">
    <property type="entry name" value="Zn2/Cys6 DNA-binding domain"/>
    <property type="match status" value="1"/>
</dbReference>
<dbReference type="InterPro" id="IPR007219">
    <property type="entry name" value="XnlR_reg_dom"/>
</dbReference>
<comment type="subcellular location">
    <subcellularLocation>
        <location evidence="1">Nucleus</location>
    </subcellularLocation>
</comment>
<accession>A0A9N9VBB9</accession>
<dbReference type="EMBL" id="CABFNQ020000633">
    <property type="protein sequence ID" value="CAH0020162.1"/>
    <property type="molecule type" value="Genomic_DNA"/>
</dbReference>
<evidence type="ECO:0000313" key="11">
    <source>
        <dbReference type="Proteomes" id="UP000696573"/>
    </source>
</evidence>
<dbReference type="Pfam" id="PF00172">
    <property type="entry name" value="Zn_clus"/>
    <property type="match status" value="1"/>
</dbReference>
<dbReference type="PROSITE" id="PS50048">
    <property type="entry name" value="ZN2_CY6_FUNGAL_2"/>
    <property type="match status" value="1"/>
</dbReference>
<evidence type="ECO:0000313" key="10">
    <source>
        <dbReference type="EMBL" id="CAH0020162.1"/>
    </source>
</evidence>
<dbReference type="Proteomes" id="UP000696573">
    <property type="component" value="Unassembled WGS sequence"/>
</dbReference>
<evidence type="ECO:0000256" key="8">
    <source>
        <dbReference type="SAM" id="MobiDB-lite"/>
    </source>
</evidence>
<dbReference type="CDD" id="cd00067">
    <property type="entry name" value="GAL4"/>
    <property type="match status" value="1"/>
</dbReference>
<dbReference type="GO" id="GO:0003677">
    <property type="term" value="F:DNA binding"/>
    <property type="evidence" value="ECO:0007669"/>
    <property type="project" value="UniProtKB-KW"/>
</dbReference>
<dbReference type="OrthoDB" id="4161332at2759"/>
<dbReference type="PROSITE" id="PS00463">
    <property type="entry name" value="ZN2_CY6_FUNGAL_1"/>
    <property type="match status" value="1"/>
</dbReference>
<feature type="region of interest" description="Disordered" evidence="8">
    <location>
        <begin position="1"/>
        <end position="29"/>
    </location>
</feature>
<dbReference type="PANTHER" id="PTHR31313">
    <property type="entry name" value="TY1 ENHANCER ACTIVATOR"/>
    <property type="match status" value="1"/>
</dbReference>
<gene>
    <name evidence="10" type="ORF">CRHIZ90672A_00017971</name>
</gene>
<sequence length="737" mass="82374">MASPGSGEDRDVYPTKDALEAPRTRKSRRYGFACSRCKARKVRCSGDQPVCQNCQRFGDSCHWPSQSSTQSQLRDANSRIRDLEASIRDSMASSQRQEEGVQSANTAPTTSERRCPMMSNSGPTPSASPEDARTNSSLWFQVGIGQDGSLTYNGPTSRFHAGTLNEGVGNERQDSDQDILAAQYSVIDSVWMPLIFSQPVMRGAGVSREIGMALLDIYWTWLHPLHNCVYKPLMIMDLAFGGPYCSDFLLMCIFGLVGRHLSKHHPNFPDIGNGNEFLSRAKELLLQELSASKPSIPTIQGLLILGGRQSAMGNSSEGWLYTGMAIRMMEDIGLHLDITSLAKIERWTAAEKETRKRLYNSAYIWDKTLSLALGRSPSLTRAPYATDEILDKFDDEPPWRPVHAFEVVEPFPPSPIMNSSTFCAFCRIHEITTDMMLLFATPPGHDEFISKVGALDSRFQRWYDELSVVVLKISNPDSMAQSPPPHIVSLNLLYHTLRILIRRPFFASSDLLQRDHYLSDCEIHLRQIFAIHSLYSRTFPHRLMTYQVSYCIFIAASTEVQELSIASTKVRREEAAMRLAAAVKLLQNEAMHTPGIGRSLDTIRRLMCMGAKPGGNSERMESLNSSRVINTRQISQMSSGHDSESRVTQSGQDTQGLPSGNENLTPVTPRFPSENNTANTDTFSSLINTTTGFDMTDDFWPAWMDTGAGFHPEVMSWGWIENSQRAQGPAFGDQNWM</sequence>
<evidence type="ECO:0000259" key="9">
    <source>
        <dbReference type="PROSITE" id="PS50048"/>
    </source>
</evidence>
<feature type="compositionally biased region" description="Polar residues" evidence="8">
    <location>
        <begin position="91"/>
        <end position="110"/>
    </location>
</feature>
<reference evidence="10" key="1">
    <citation type="submission" date="2021-10" db="EMBL/GenBank/DDBJ databases">
        <authorList>
            <person name="Piombo E."/>
        </authorList>
    </citation>
    <scope>NUCLEOTIDE SEQUENCE</scope>
</reference>
<feature type="compositionally biased region" description="Basic and acidic residues" evidence="8">
    <location>
        <begin position="7"/>
        <end position="23"/>
    </location>
</feature>
<keyword evidence="7" id="KW-0539">Nucleus</keyword>
<dbReference type="GO" id="GO:0006351">
    <property type="term" value="P:DNA-templated transcription"/>
    <property type="evidence" value="ECO:0007669"/>
    <property type="project" value="InterPro"/>
</dbReference>
<organism evidence="10 11">
    <name type="scientific">Clonostachys rhizophaga</name>
    <dbReference type="NCBI Taxonomy" id="160324"/>
    <lineage>
        <taxon>Eukaryota</taxon>
        <taxon>Fungi</taxon>
        <taxon>Dikarya</taxon>
        <taxon>Ascomycota</taxon>
        <taxon>Pezizomycotina</taxon>
        <taxon>Sordariomycetes</taxon>
        <taxon>Hypocreomycetidae</taxon>
        <taxon>Hypocreales</taxon>
        <taxon>Bionectriaceae</taxon>
        <taxon>Clonostachys</taxon>
    </lineage>
</organism>
<keyword evidence="2" id="KW-0479">Metal-binding</keyword>
<dbReference type="CDD" id="cd12148">
    <property type="entry name" value="fungal_TF_MHR"/>
    <property type="match status" value="1"/>
</dbReference>
<dbReference type="PANTHER" id="PTHR31313:SF86">
    <property type="entry name" value="ZN(2)-C6 FUNGAL-TYPE DOMAIN-CONTAINING PROTEIN"/>
    <property type="match status" value="1"/>
</dbReference>
<proteinExistence type="predicted"/>
<feature type="compositionally biased region" description="Polar residues" evidence="8">
    <location>
        <begin position="118"/>
        <end position="127"/>
    </location>
</feature>
<feature type="domain" description="Zn(2)-C6 fungal-type" evidence="9">
    <location>
        <begin position="33"/>
        <end position="63"/>
    </location>
</feature>
<keyword evidence="3" id="KW-0862">Zinc</keyword>
<dbReference type="GO" id="GO:0000981">
    <property type="term" value="F:DNA-binding transcription factor activity, RNA polymerase II-specific"/>
    <property type="evidence" value="ECO:0007669"/>
    <property type="project" value="InterPro"/>
</dbReference>
<dbReference type="SMART" id="SM00906">
    <property type="entry name" value="Fungal_trans"/>
    <property type="match status" value="1"/>
</dbReference>
<evidence type="ECO:0000256" key="3">
    <source>
        <dbReference type="ARBA" id="ARBA00022833"/>
    </source>
</evidence>
<feature type="region of interest" description="Disordered" evidence="8">
    <location>
        <begin position="635"/>
        <end position="680"/>
    </location>
</feature>
<evidence type="ECO:0000256" key="2">
    <source>
        <dbReference type="ARBA" id="ARBA00022723"/>
    </source>
</evidence>
<evidence type="ECO:0000256" key="7">
    <source>
        <dbReference type="ARBA" id="ARBA00023242"/>
    </source>
</evidence>
<keyword evidence="6" id="KW-0804">Transcription</keyword>
<dbReference type="Gene3D" id="4.10.240.10">
    <property type="entry name" value="Zn(2)-C6 fungal-type DNA-binding domain"/>
    <property type="match status" value="1"/>
</dbReference>
<keyword evidence="5" id="KW-0238">DNA-binding</keyword>
<dbReference type="GO" id="GO:0005634">
    <property type="term" value="C:nucleus"/>
    <property type="evidence" value="ECO:0007669"/>
    <property type="project" value="UniProtKB-SubCell"/>
</dbReference>
<evidence type="ECO:0000256" key="6">
    <source>
        <dbReference type="ARBA" id="ARBA00023163"/>
    </source>
</evidence>
<dbReference type="InterPro" id="IPR051615">
    <property type="entry name" value="Transcr_Regulatory_Elem"/>
</dbReference>
<keyword evidence="4" id="KW-0805">Transcription regulation</keyword>
<feature type="compositionally biased region" description="Polar residues" evidence="8">
    <location>
        <begin position="635"/>
        <end position="666"/>
    </location>
</feature>
<evidence type="ECO:0000256" key="5">
    <source>
        <dbReference type="ARBA" id="ARBA00023125"/>
    </source>
</evidence>